<sequence>MEINVNVRISADEGLTQILTDIAAVLACREIKKVNPPATTVAKPSDKVVELPKPEAKKESKAEAKAEAKAPEHNPDDILDKKLLPKIRETVGAYCKKVGAEEGKAAVKKWLEDNGFDGLSKLTYAGADSFVAFLEKEATTDA</sequence>
<feature type="compositionally biased region" description="Basic and acidic residues" evidence="1">
    <location>
        <begin position="44"/>
        <end position="81"/>
    </location>
</feature>
<dbReference type="EMBL" id="JSCE01000183">
    <property type="protein sequence ID" value="KHM51621.1"/>
    <property type="molecule type" value="Genomic_DNA"/>
</dbReference>
<evidence type="ECO:0000313" key="3">
    <source>
        <dbReference type="Proteomes" id="UP000030993"/>
    </source>
</evidence>
<evidence type="ECO:0000313" key="2">
    <source>
        <dbReference type="EMBL" id="KHM51621.1"/>
    </source>
</evidence>
<evidence type="ECO:0000256" key="1">
    <source>
        <dbReference type="SAM" id="MobiDB-lite"/>
    </source>
</evidence>
<organism evidence="2 3">
    <name type="scientific">Anaerovibrio lipolyticus</name>
    <dbReference type="NCBI Taxonomy" id="82374"/>
    <lineage>
        <taxon>Bacteria</taxon>
        <taxon>Bacillati</taxon>
        <taxon>Bacillota</taxon>
        <taxon>Negativicutes</taxon>
        <taxon>Selenomonadales</taxon>
        <taxon>Selenomonadaceae</taxon>
        <taxon>Anaerovibrio</taxon>
    </lineage>
</organism>
<dbReference type="Proteomes" id="UP000030993">
    <property type="component" value="Unassembled WGS sequence"/>
</dbReference>
<comment type="caution">
    <text evidence="2">The sequence shown here is derived from an EMBL/GenBank/DDBJ whole genome shotgun (WGS) entry which is preliminary data.</text>
</comment>
<keyword evidence="3" id="KW-1185">Reference proteome</keyword>
<name>A0A0B2JY95_9FIRM</name>
<dbReference type="STRING" id="82374.NZ47_09575"/>
<dbReference type="AlphaFoldDB" id="A0A0B2JY95"/>
<dbReference type="RefSeq" id="WP_039209784.1">
    <property type="nucleotide sequence ID" value="NZ_JSCE01000183.1"/>
</dbReference>
<gene>
    <name evidence="2" type="ORF">NZ47_09575</name>
</gene>
<accession>A0A0B2JY95</accession>
<protein>
    <submittedName>
        <fullName evidence="2">Uncharacterized protein</fullName>
    </submittedName>
</protein>
<reference evidence="2 3" key="1">
    <citation type="journal article" date="2013" name="PLoS ONE">
        <title>Identification and characterization of three novel lipases belonging to families II and V from Anaerovibrio lipolyticus 5ST.</title>
        <authorList>
            <person name="Prive F."/>
            <person name="Kaderbhai N.N."/>
            <person name="Girdwood S."/>
            <person name="Worgan H.J."/>
            <person name="Pinloche E."/>
            <person name="Scollan N.D."/>
            <person name="Huws S.A."/>
            <person name="Newbold C.J."/>
        </authorList>
    </citation>
    <scope>NUCLEOTIDE SEQUENCE [LARGE SCALE GENOMIC DNA]</scope>
    <source>
        <strain evidence="2 3">5S</strain>
    </source>
</reference>
<proteinExistence type="predicted"/>
<feature type="region of interest" description="Disordered" evidence="1">
    <location>
        <begin position="37"/>
        <end position="81"/>
    </location>
</feature>